<dbReference type="OrthoDB" id="4021689at2759"/>
<sequence length="216" mass="23890">MRLFFTFTIAQNIPNGGVTTFGTVLMNEQFGYDAAQSLLMQLPSGAIEIVGCVLFAWLSKFIHSRMLMTIFIAMVTVMAECLLAYAPTKKGKLAGLYVWYLSPLCYICIQSQVSSSVAGHTKKVTVSAIFLIGYCVGNLVGPQTFIDNQAPEYAGGKIAIVVCSCATLVCLILIYISYYLDNKRRDALPPVDMSHIENYEFADLTDKQNPNFRYAL</sequence>
<keyword evidence="2" id="KW-0813">Transport</keyword>
<dbReference type="PANTHER" id="PTHR43791:SF1">
    <property type="entry name" value="ALLANTOATE PERMEASE"/>
    <property type="match status" value="1"/>
</dbReference>
<feature type="transmembrane region" description="Helical" evidence="6">
    <location>
        <begin position="158"/>
        <end position="180"/>
    </location>
</feature>
<feature type="transmembrane region" description="Helical" evidence="6">
    <location>
        <begin position="66"/>
        <end position="85"/>
    </location>
</feature>
<evidence type="ECO:0000256" key="4">
    <source>
        <dbReference type="ARBA" id="ARBA00022989"/>
    </source>
</evidence>
<evidence type="ECO:0000256" key="2">
    <source>
        <dbReference type="ARBA" id="ARBA00022448"/>
    </source>
</evidence>
<keyword evidence="5 6" id="KW-0472">Membrane</keyword>
<keyword evidence="3 6" id="KW-0812">Transmembrane</keyword>
<organism evidence="7 8">
    <name type="scientific">Candida metapsilosis</name>
    <dbReference type="NCBI Taxonomy" id="273372"/>
    <lineage>
        <taxon>Eukaryota</taxon>
        <taxon>Fungi</taxon>
        <taxon>Dikarya</taxon>
        <taxon>Ascomycota</taxon>
        <taxon>Saccharomycotina</taxon>
        <taxon>Pichiomycetes</taxon>
        <taxon>Debaryomycetaceae</taxon>
        <taxon>Candida/Lodderomyces clade</taxon>
        <taxon>Candida</taxon>
    </lineage>
</organism>
<evidence type="ECO:0000256" key="3">
    <source>
        <dbReference type="ARBA" id="ARBA00022692"/>
    </source>
</evidence>
<dbReference type="RefSeq" id="XP_067546698.1">
    <property type="nucleotide sequence ID" value="XM_067694371.1"/>
</dbReference>
<comment type="subcellular location">
    <subcellularLocation>
        <location evidence="1">Membrane</location>
        <topology evidence="1">Multi-pass membrane protein</topology>
    </subcellularLocation>
</comment>
<accession>A0A8H7Z969</accession>
<dbReference type="GeneID" id="93653847"/>
<dbReference type="AlphaFoldDB" id="A0A8H7Z969"/>
<gene>
    <name evidence="7" type="ORF">I9W82_005218</name>
</gene>
<evidence type="ECO:0000313" key="8">
    <source>
        <dbReference type="Proteomes" id="UP000669133"/>
    </source>
</evidence>
<dbReference type="GO" id="GO:0016020">
    <property type="term" value="C:membrane"/>
    <property type="evidence" value="ECO:0007669"/>
    <property type="project" value="UniProtKB-SubCell"/>
</dbReference>
<dbReference type="GO" id="GO:0022857">
    <property type="term" value="F:transmembrane transporter activity"/>
    <property type="evidence" value="ECO:0007669"/>
    <property type="project" value="TreeGrafter"/>
</dbReference>
<keyword evidence="8" id="KW-1185">Reference proteome</keyword>
<feature type="transmembrane region" description="Helical" evidence="6">
    <location>
        <begin position="124"/>
        <end position="146"/>
    </location>
</feature>
<reference evidence="7 8" key="1">
    <citation type="submission" date="2020-12" db="EMBL/GenBank/DDBJ databases">
        <title>Effect of drift, selection, and recombination on the evolution of hybrid genomes in Candida yeast pathogens.</title>
        <authorList>
            <person name="Mixao V."/>
            <person name="Ksiezopolska E."/>
            <person name="Saus E."/>
            <person name="Boekhout T."/>
            <person name="Gacser A."/>
            <person name="Gabaldon T."/>
        </authorList>
    </citation>
    <scope>NUCLEOTIDE SEQUENCE [LARGE SCALE GENOMIC DNA]</scope>
    <source>
        <strain evidence="7 8">BP57</strain>
    </source>
</reference>
<feature type="transmembrane region" description="Helical" evidence="6">
    <location>
        <begin position="97"/>
        <end position="117"/>
    </location>
</feature>
<dbReference type="SUPFAM" id="SSF103473">
    <property type="entry name" value="MFS general substrate transporter"/>
    <property type="match status" value="1"/>
</dbReference>
<proteinExistence type="predicted"/>
<dbReference type="Gene3D" id="1.20.1250.20">
    <property type="entry name" value="MFS general substrate transporter like domains"/>
    <property type="match status" value="1"/>
</dbReference>
<evidence type="ECO:0000256" key="6">
    <source>
        <dbReference type="SAM" id="Phobius"/>
    </source>
</evidence>
<comment type="caution">
    <text evidence="7">The sequence shown here is derived from an EMBL/GenBank/DDBJ whole genome shotgun (WGS) entry which is preliminary data.</text>
</comment>
<dbReference type="Proteomes" id="UP000669133">
    <property type="component" value="Unassembled WGS sequence"/>
</dbReference>
<protein>
    <submittedName>
        <fullName evidence="7">DAL5</fullName>
    </submittedName>
</protein>
<evidence type="ECO:0000256" key="1">
    <source>
        <dbReference type="ARBA" id="ARBA00004141"/>
    </source>
</evidence>
<dbReference type="EMBL" id="JAEOAQ010000007">
    <property type="protein sequence ID" value="KAG5417582.1"/>
    <property type="molecule type" value="Genomic_DNA"/>
</dbReference>
<evidence type="ECO:0000256" key="5">
    <source>
        <dbReference type="ARBA" id="ARBA00023136"/>
    </source>
</evidence>
<dbReference type="InterPro" id="IPR036259">
    <property type="entry name" value="MFS_trans_sf"/>
</dbReference>
<keyword evidence="4 6" id="KW-1133">Transmembrane helix</keyword>
<feature type="transmembrane region" description="Helical" evidence="6">
    <location>
        <begin position="38"/>
        <end position="59"/>
    </location>
</feature>
<evidence type="ECO:0000313" key="7">
    <source>
        <dbReference type="EMBL" id="KAG5417582.1"/>
    </source>
</evidence>
<dbReference type="PANTHER" id="PTHR43791">
    <property type="entry name" value="PERMEASE-RELATED"/>
    <property type="match status" value="1"/>
</dbReference>
<name>A0A8H7Z969_9ASCO</name>